<proteinExistence type="inferred from homology"/>
<dbReference type="GO" id="GO:0005829">
    <property type="term" value="C:cytosol"/>
    <property type="evidence" value="ECO:0007669"/>
    <property type="project" value="TreeGrafter"/>
</dbReference>
<dbReference type="InterPro" id="IPR014001">
    <property type="entry name" value="Helicase_ATP-bd"/>
</dbReference>
<dbReference type="InterPro" id="IPR038257">
    <property type="entry name" value="CRISPR-assoc_Cas3_HD_sf"/>
</dbReference>
<keyword evidence="3" id="KW-0540">Nuclease</keyword>
<reference evidence="14 15" key="1">
    <citation type="submission" date="2015-10" db="EMBL/GenBank/DDBJ databases">
        <title>Draft genome sequence of pyrrolomycin-producing Streptomyces vitaminophilus.</title>
        <authorList>
            <person name="Graham D.E."/>
            <person name="Mahan K.M."/>
            <person name="Klingeman D.M."/>
            <person name="Hettich R.L."/>
            <person name="Parry R.J."/>
        </authorList>
    </citation>
    <scope>NUCLEOTIDE SEQUENCE [LARGE SCALE GENOMIC DNA]</scope>
    <source>
        <strain evidence="14 15">ATCC 31673</strain>
    </source>
</reference>
<dbReference type="GO" id="GO:0003724">
    <property type="term" value="F:RNA helicase activity"/>
    <property type="evidence" value="ECO:0007669"/>
    <property type="project" value="TreeGrafter"/>
</dbReference>
<dbReference type="Gene3D" id="1.10.3210.30">
    <property type="match status" value="1"/>
</dbReference>
<dbReference type="GO" id="GO:0005524">
    <property type="term" value="F:ATP binding"/>
    <property type="evidence" value="ECO:0007669"/>
    <property type="project" value="UniProtKB-KW"/>
</dbReference>
<dbReference type="InterPro" id="IPR054712">
    <property type="entry name" value="Cas3-like_dom"/>
</dbReference>
<evidence type="ECO:0000256" key="6">
    <source>
        <dbReference type="ARBA" id="ARBA00022801"/>
    </source>
</evidence>
<keyword evidence="5" id="KW-0547">Nucleotide-binding</keyword>
<evidence type="ECO:0000313" key="14">
    <source>
        <dbReference type="EMBL" id="KRV49526.1"/>
    </source>
</evidence>
<dbReference type="eggNOG" id="COG1203">
    <property type="taxonomic scope" value="Bacteria"/>
</dbReference>
<dbReference type="Proteomes" id="UP000050867">
    <property type="component" value="Unassembled WGS sequence"/>
</dbReference>
<evidence type="ECO:0000259" key="13">
    <source>
        <dbReference type="PROSITE" id="PS51643"/>
    </source>
</evidence>
<evidence type="ECO:0000256" key="8">
    <source>
        <dbReference type="ARBA" id="ARBA00022840"/>
    </source>
</evidence>
<dbReference type="SMART" id="SM00487">
    <property type="entry name" value="DEXDc"/>
    <property type="match status" value="1"/>
</dbReference>
<dbReference type="InterPro" id="IPR006474">
    <property type="entry name" value="Helicase_Cas3_CRISPR-ass_core"/>
</dbReference>
<dbReference type="Gene3D" id="3.40.50.300">
    <property type="entry name" value="P-loop containing nucleotide triphosphate hydrolases"/>
    <property type="match status" value="2"/>
</dbReference>
<dbReference type="SUPFAM" id="SSF109604">
    <property type="entry name" value="HD-domain/PDEase-like"/>
    <property type="match status" value="1"/>
</dbReference>
<dbReference type="EMBL" id="LLZU01000011">
    <property type="protein sequence ID" value="KRV49526.1"/>
    <property type="molecule type" value="Genomic_DNA"/>
</dbReference>
<dbReference type="RefSeq" id="WP_018383064.1">
    <property type="nucleotide sequence ID" value="NZ_LLZU01000011.1"/>
</dbReference>
<dbReference type="Pfam" id="PF22590">
    <property type="entry name" value="Cas3-like_C_2"/>
    <property type="match status" value="1"/>
</dbReference>
<dbReference type="GO" id="GO:0046872">
    <property type="term" value="F:metal ion binding"/>
    <property type="evidence" value="ECO:0007669"/>
    <property type="project" value="UniProtKB-KW"/>
</dbReference>
<feature type="region of interest" description="Disordered" evidence="11">
    <location>
        <begin position="797"/>
        <end position="816"/>
    </location>
</feature>
<keyword evidence="9" id="KW-0051">Antiviral defense</keyword>
<comment type="similarity">
    <text evidence="1">In the N-terminal section; belongs to the CRISPR-associated nuclease Cas3-HD family.</text>
</comment>
<evidence type="ECO:0000256" key="11">
    <source>
        <dbReference type="SAM" id="MobiDB-lite"/>
    </source>
</evidence>
<keyword evidence="6" id="KW-0378">Hydrolase</keyword>
<evidence type="ECO:0000256" key="10">
    <source>
        <dbReference type="ARBA" id="ARBA00038437"/>
    </source>
</evidence>
<keyword evidence="8" id="KW-0067">ATP-binding</keyword>
<evidence type="ECO:0000256" key="7">
    <source>
        <dbReference type="ARBA" id="ARBA00022806"/>
    </source>
</evidence>
<feature type="compositionally biased region" description="Basic and acidic residues" evidence="11">
    <location>
        <begin position="7"/>
        <end position="29"/>
    </location>
</feature>
<gene>
    <name evidence="14" type="ORF">AQ490_19535</name>
</gene>
<dbReference type="NCBIfam" id="TIGR01596">
    <property type="entry name" value="cas3_HD"/>
    <property type="match status" value="1"/>
</dbReference>
<evidence type="ECO:0000256" key="3">
    <source>
        <dbReference type="ARBA" id="ARBA00022722"/>
    </source>
</evidence>
<dbReference type="PANTHER" id="PTHR47959">
    <property type="entry name" value="ATP-DEPENDENT RNA HELICASE RHLE-RELATED"/>
    <property type="match status" value="1"/>
</dbReference>
<comment type="caution">
    <text evidence="14">The sequence shown here is derived from an EMBL/GenBank/DDBJ whole genome shotgun (WGS) entry which is preliminary data.</text>
</comment>
<evidence type="ECO:0000256" key="1">
    <source>
        <dbReference type="ARBA" id="ARBA00006847"/>
    </source>
</evidence>
<dbReference type="InterPro" id="IPR001650">
    <property type="entry name" value="Helicase_C-like"/>
</dbReference>
<dbReference type="SUPFAM" id="SSF52540">
    <property type="entry name" value="P-loop containing nucleoside triphosphate hydrolases"/>
    <property type="match status" value="1"/>
</dbReference>
<sequence length="816" mass="89790">MTSGRRTLAEVRAKSTPTHDPERLTEHSRTVRDAVGQIRDRIGSSGILADVPSFWSWVSRAGLLHDSGKVAEGFQQQLLPGGEPWGERHEVLSLAYVDLLASACGWTQQDRLLTAVLVATHHRPLFPDGGQGRGSKRSLVQQYNEHTLWEDAFTRRPRLDTHQVQVRPDLHRELLAWFCGALEADPPPTIAGSKLAHRARDLLAELVQEWKDPVDPHRGLVAVLAQGALTLADHTGSAHVAPQSHLPLPDDYLARLERPYPHQRLAAETDGHLVLIAPTGSGKTEAGLAWAGRQVRRMPGQPRMVWVLPYRASIDAAAQRFRNDLDPPPGGKEPDIGVLHGTVAQTLLAQAIEDECPCTDNSADEPRGPAQRVGPPAPAEVLARQAQARANVMRLFAQRVRVSTPHQLLRGAIAGPSHSSALLEQANCTFVLDELHAYDPVTFGRLCSAMGLWERMGSRVAVLSATLAPPMTQLIEESLNQPITVHRAAPDTSPERHRLVLDHTTLTDPTSLARLVGWLQAGHSVLVVANTVATAQHVYETLAPAAREACPGDAGAALLLHSRFKNRDRAAIERRLSLRHGERRSGETARRGGVVVATQTVEVSLCLDFDRGAVEAAPVEAVAQRAGRVNRRGRHPEGVVEFRVHRPRSTLPYPAPAVDAAWHALTTLTSHGTSTLSEQDIDQLLAMAYDTEWGERWAKEAREARDHHTTEFLTFDEPFRDRGEFARRLDEELDSTQVLHADDIDEFRQLSRDRQGHPLLAAGLLIPVRYGYLRQLDAMFDKSLNVFVTTAPYTSERGLCVPSATTPPPPPRETVL</sequence>
<dbReference type="AlphaFoldDB" id="A0A0T6LU09"/>
<dbReference type="PANTHER" id="PTHR47959:SF16">
    <property type="entry name" value="CRISPR-ASSOCIATED NUCLEASE_HELICASE CAS3-RELATED"/>
    <property type="match status" value="1"/>
</dbReference>
<evidence type="ECO:0000256" key="9">
    <source>
        <dbReference type="ARBA" id="ARBA00023118"/>
    </source>
</evidence>
<dbReference type="OrthoDB" id="9810236at2"/>
<feature type="compositionally biased region" description="Pro residues" evidence="11">
    <location>
        <begin position="805"/>
        <end position="816"/>
    </location>
</feature>
<dbReference type="PROSITE" id="PS51194">
    <property type="entry name" value="HELICASE_CTER"/>
    <property type="match status" value="1"/>
</dbReference>
<dbReference type="GO" id="GO:0051607">
    <property type="term" value="P:defense response to virus"/>
    <property type="evidence" value="ECO:0007669"/>
    <property type="project" value="UniProtKB-KW"/>
</dbReference>
<keyword evidence="7" id="KW-0347">Helicase</keyword>
<dbReference type="InterPro" id="IPR027417">
    <property type="entry name" value="P-loop_NTPase"/>
</dbReference>
<feature type="domain" description="HD Cas3-type" evidence="13">
    <location>
        <begin position="17"/>
        <end position="235"/>
    </location>
</feature>
<accession>A0A0T6LU09</accession>
<dbReference type="InterPro" id="IPR050079">
    <property type="entry name" value="DEAD_box_RNA_helicase"/>
</dbReference>
<feature type="region of interest" description="Disordered" evidence="11">
    <location>
        <begin position="1"/>
        <end position="29"/>
    </location>
</feature>
<dbReference type="PROSITE" id="PS51643">
    <property type="entry name" value="HD_CAS3"/>
    <property type="match status" value="1"/>
</dbReference>
<dbReference type="CDD" id="cd09641">
    <property type="entry name" value="Cas3''_I"/>
    <property type="match status" value="1"/>
</dbReference>
<dbReference type="STRING" id="76728.AQ490_19535"/>
<evidence type="ECO:0000256" key="5">
    <source>
        <dbReference type="ARBA" id="ARBA00022741"/>
    </source>
</evidence>
<evidence type="ECO:0000259" key="12">
    <source>
        <dbReference type="PROSITE" id="PS51194"/>
    </source>
</evidence>
<organism evidence="14 15">
    <name type="scientific">Wenjunlia vitaminophila</name>
    <name type="common">Streptomyces vitaminophilus</name>
    <dbReference type="NCBI Taxonomy" id="76728"/>
    <lineage>
        <taxon>Bacteria</taxon>
        <taxon>Bacillati</taxon>
        <taxon>Actinomycetota</taxon>
        <taxon>Actinomycetes</taxon>
        <taxon>Kitasatosporales</taxon>
        <taxon>Streptomycetaceae</taxon>
        <taxon>Wenjunlia</taxon>
    </lineage>
</organism>
<dbReference type="GO" id="GO:0016787">
    <property type="term" value="F:hydrolase activity"/>
    <property type="evidence" value="ECO:0007669"/>
    <property type="project" value="UniProtKB-KW"/>
</dbReference>
<evidence type="ECO:0000256" key="4">
    <source>
        <dbReference type="ARBA" id="ARBA00022723"/>
    </source>
</evidence>
<evidence type="ECO:0000256" key="2">
    <source>
        <dbReference type="ARBA" id="ARBA00009046"/>
    </source>
</evidence>
<dbReference type="NCBIfam" id="TIGR01587">
    <property type="entry name" value="cas3_core"/>
    <property type="match status" value="1"/>
</dbReference>
<dbReference type="InterPro" id="IPR006483">
    <property type="entry name" value="CRISPR-assoc_Cas3_HD"/>
</dbReference>
<keyword evidence="4" id="KW-0479">Metal-binding</keyword>
<protein>
    <submittedName>
        <fullName evidence="14">CRISPR-associated protein Cas3</fullName>
    </submittedName>
</protein>
<comment type="similarity">
    <text evidence="2">In the central section; belongs to the CRISPR-associated helicase Cas3 family.</text>
</comment>
<name>A0A0T6LU09_WENVI</name>
<keyword evidence="15" id="KW-1185">Reference proteome</keyword>
<evidence type="ECO:0000313" key="15">
    <source>
        <dbReference type="Proteomes" id="UP000050867"/>
    </source>
</evidence>
<feature type="domain" description="Helicase C-terminal" evidence="12">
    <location>
        <begin position="511"/>
        <end position="688"/>
    </location>
</feature>
<dbReference type="GO" id="GO:0004518">
    <property type="term" value="F:nuclease activity"/>
    <property type="evidence" value="ECO:0007669"/>
    <property type="project" value="UniProtKB-KW"/>
</dbReference>
<comment type="similarity">
    <text evidence="10">Belongs to the DEAD box helicase family.</text>
</comment>